<feature type="region of interest" description="Disordered" evidence="7">
    <location>
        <begin position="71"/>
        <end position="107"/>
    </location>
</feature>
<feature type="active site" description="Nucleophile" evidence="6">
    <location>
        <position position="227"/>
    </location>
</feature>
<keyword evidence="4 6" id="KW-0573">Peptidoglycan synthesis</keyword>
<dbReference type="OrthoDB" id="5242394at2"/>
<keyword evidence="8" id="KW-0812">Transmembrane</keyword>
<evidence type="ECO:0000256" key="7">
    <source>
        <dbReference type="SAM" id="MobiDB-lite"/>
    </source>
</evidence>
<evidence type="ECO:0000256" key="4">
    <source>
        <dbReference type="ARBA" id="ARBA00022984"/>
    </source>
</evidence>
<dbReference type="SUPFAM" id="SSF141523">
    <property type="entry name" value="L,D-transpeptidase catalytic domain-like"/>
    <property type="match status" value="1"/>
</dbReference>
<dbReference type="GO" id="GO:0071555">
    <property type="term" value="P:cell wall organization"/>
    <property type="evidence" value="ECO:0007669"/>
    <property type="project" value="UniProtKB-UniRule"/>
</dbReference>
<evidence type="ECO:0000313" key="11">
    <source>
        <dbReference type="Proteomes" id="UP000291189"/>
    </source>
</evidence>
<dbReference type="PROSITE" id="PS52029">
    <property type="entry name" value="LD_TPASE"/>
    <property type="match status" value="1"/>
</dbReference>
<dbReference type="GO" id="GO:0005576">
    <property type="term" value="C:extracellular region"/>
    <property type="evidence" value="ECO:0007669"/>
    <property type="project" value="TreeGrafter"/>
</dbReference>
<organism evidence="10 11">
    <name type="scientific">Nocardioides iriomotensis</name>
    <dbReference type="NCBI Taxonomy" id="715784"/>
    <lineage>
        <taxon>Bacteria</taxon>
        <taxon>Bacillati</taxon>
        <taxon>Actinomycetota</taxon>
        <taxon>Actinomycetes</taxon>
        <taxon>Propionibacteriales</taxon>
        <taxon>Nocardioidaceae</taxon>
        <taxon>Nocardioides</taxon>
    </lineage>
</organism>
<dbReference type="PANTHER" id="PTHR30582:SF2">
    <property type="entry name" value="L,D-TRANSPEPTIDASE YCIB-RELATED"/>
    <property type="match status" value="1"/>
</dbReference>
<keyword evidence="2" id="KW-0808">Transferase</keyword>
<keyword evidence="8" id="KW-0472">Membrane</keyword>
<dbReference type="Gene3D" id="2.40.440.10">
    <property type="entry name" value="L,D-transpeptidase catalytic domain-like"/>
    <property type="match status" value="1"/>
</dbReference>
<feature type="transmembrane region" description="Helical" evidence="8">
    <location>
        <begin position="39"/>
        <end position="60"/>
    </location>
</feature>
<dbReference type="EMBL" id="SDPU01000012">
    <property type="protein sequence ID" value="RYU14099.1"/>
    <property type="molecule type" value="Genomic_DNA"/>
</dbReference>
<protein>
    <submittedName>
        <fullName evidence="10">Murein L,D-transpeptidase</fullName>
    </submittedName>
</protein>
<gene>
    <name evidence="10" type="ORF">ETU37_04100</name>
</gene>
<keyword evidence="5 6" id="KW-0961">Cell wall biogenesis/degradation</keyword>
<feature type="active site" description="Proton donor/acceptor" evidence="6">
    <location>
        <position position="203"/>
    </location>
</feature>
<dbReference type="InterPro" id="IPR038063">
    <property type="entry name" value="Transpep_catalytic_dom"/>
</dbReference>
<evidence type="ECO:0000256" key="2">
    <source>
        <dbReference type="ARBA" id="ARBA00022679"/>
    </source>
</evidence>
<keyword evidence="8" id="KW-1133">Transmembrane helix</keyword>
<dbReference type="Proteomes" id="UP000291189">
    <property type="component" value="Unassembled WGS sequence"/>
</dbReference>
<accession>A0A4Q5J8F2</accession>
<name>A0A4Q5J8F2_9ACTN</name>
<keyword evidence="11" id="KW-1185">Reference proteome</keyword>
<evidence type="ECO:0000313" key="10">
    <source>
        <dbReference type="EMBL" id="RYU14099.1"/>
    </source>
</evidence>
<feature type="compositionally biased region" description="Low complexity" evidence="7">
    <location>
        <begin position="71"/>
        <end position="89"/>
    </location>
</feature>
<evidence type="ECO:0000256" key="8">
    <source>
        <dbReference type="SAM" id="Phobius"/>
    </source>
</evidence>
<dbReference type="GO" id="GO:0008360">
    <property type="term" value="P:regulation of cell shape"/>
    <property type="evidence" value="ECO:0007669"/>
    <property type="project" value="UniProtKB-UniRule"/>
</dbReference>
<dbReference type="GO" id="GO:0018104">
    <property type="term" value="P:peptidoglycan-protein cross-linking"/>
    <property type="evidence" value="ECO:0007669"/>
    <property type="project" value="TreeGrafter"/>
</dbReference>
<sequence>MSRPTSSREAADSPTVAAMALPRARHARRPVQRVRYDRVSALVGAAGVTLVSVLGGIGLLPVANAEPARPAAADKPAAASKPDAGKGSATEVPADEPVEVDGAKFGRADDEGRRVARTALAVPADSGDGRRIVFDQTAQRVWLVGDDGKAQRTYLVSGSLEDNLDPGSYEVYSKSKRAWGIDGGTMKFMVRFAHGKNAAIGFHDIPYEDGELLQSRAELGTAKSSGCIRQWRQDAKALWGFAPEGTKVVVVAT</sequence>
<evidence type="ECO:0000256" key="6">
    <source>
        <dbReference type="PROSITE-ProRule" id="PRU01373"/>
    </source>
</evidence>
<dbReference type="GO" id="GO:0016740">
    <property type="term" value="F:transferase activity"/>
    <property type="evidence" value="ECO:0007669"/>
    <property type="project" value="UniProtKB-KW"/>
</dbReference>
<comment type="caution">
    <text evidence="10">The sequence shown here is derived from an EMBL/GenBank/DDBJ whole genome shotgun (WGS) entry which is preliminary data.</text>
</comment>
<dbReference type="Pfam" id="PF03734">
    <property type="entry name" value="YkuD"/>
    <property type="match status" value="1"/>
</dbReference>
<keyword evidence="3 6" id="KW-0133">Cell shape</keyword>
<dbReference type="CDD" id="cd16913">
    <property type="entry name" value="YkuD_like"/>
    <property type="match status" value="1"/>
</dbReference>
<evidence type="ECO:0000256" key="1">
    <source>
        <dbReference type="ARBA" id="ARBA00004752"/>
    </source>
</evidence>
<dbReference type="AlphaFoldDB" id="A0A4Q5J8F2"/>
<comment type="pathway">
    <text evidence="1 6">Cell wall biogenesis; peptidoglycan biosynthesis.</text>
</comment>
<reference evidence="10 11" key="1">
    <citation type="submission" date="2019-01" db="EMBL/GenBank/DDBJ databases">
        <title>Nocardioides guangzhouensis sp. nov., an actinobacterium isolated from soil.</title>
        <authorList>
            <person name="Fu Y."/>
            <person name="Cai Y."/>
            <person name="Lin Z."/>
            <person name="Chen P."/>
        </authorList>
    </citation>
    <scope>NUCLEOTIDE SEQUENCE [LARGE SCALE GENOMIC DNA]</scope>
    <source>
        <strain evidence="10 11">NBRC 105384</strain>
    </source>
</reference>
<feature type="domain" description="L,D-TPase catalytic" evidence="9">
    <location>
        <begin position="130"/>
        <end position="251"/>
    </location>
</feature>
<dbReference type="PANTHER" id="PTHR30582">
    <property type="entry name" value="L,D-TRANSPEPTIDASE"/>
    <property type="match status" value="1"/>
</dbReference>
<evidence type="ECO:0000256" key="3">
    <source>
        <dbReference type="ARBA" id="ARBA00022960"/>
    </source>
</evidence>
<evidence type="ECO:0000256" key="5">
    <source>
        <dbReference type="ARBA" id="ARBA00023316"/>
    </source>
</evidence>
<proteinExistence type="predicted"/>
<dbReference type="InterPro" id="IPR050979">
    <property type="entry name" value="LD-transpeptidase"/>
</dbReference>
<dbReference type="InterPro" id="IPR005490">
    <property type="entry name" value="LD_TPept_cat_dom"/>
</dbReference>
<evidence type="ECO:0000259" key="9">
    <source>
        <dbReference type="PROSITE" id="PS52029"/>
    </source>
</evidence>
<dbReference type="UniPathway" id="UPA00219"/>
<dbReference type="GO" id="GO:0071972">
    <property type="term" value="F:peptidoglycan L,D-transpeptidase activity"/>
    <property type="evidence" value="ECO:0007669"/>
    <property type="project" value="TreeGrafter"/>
</dbReference>
<feature type="region of interest" description="Disordered" evidence="7">
    <location>
        <begin position="1"/>
        <end position="29"/>
    </location>
</feature>